<evidence type="ECO:0000313" key="3">
    <source>
        <dbReference type="Proteomes" id="UP000193467"/>
    </source>
</evidence>
<evidence type="ECO:0000313" key="2">
    <source>
        <dbReference type="EMBL" id="ORY68040.1"/>
    </source>
</evidence>
<evidence type="ECO:0008006" key="4">
    <source>
        <dbReference type="Google" id="ProtNLM"/>
    </source>
</evidence>
<feature type="signal peptide" evidence="1">
    <location>
        <begin position="1"/>
        <end position="23"/>
    </location>
</feature>
<accession>A0A1Y2E8Z8</accession>
<proteinExistence type="predicted"/>
<comment type="caution">
    <text evidence="2">The sequence shown here is derived from an EMBL/GenBank/DDBJ whole genome shotgun (WGS) entry which is preliminary data.</text>
</comment>
<keyword evidence="3" id="KW-1185">Reference proteome</keyword>
<gene>
    <name evidence="2" type="ORF">BCR35DRAFT_171885</name>
</gene>
<dbReference type="Proteomes" id="UP000193467">
    <property type="component" value="Unassembled WGS sequence"/>
</dbReference>
<evidence type="ECO:0000256" key="1">
    <source>
        <dbReference type="SAM" id="SignalP"/>
    </source>
</evidence>
<keyword evidence="1" id="KW-0732">Signal</keyword>
<name>A0A1Y2E8Z8_9BASI</name>
<organism evidence="2 3">
    <name type="scientific">Leucosporidium creatinivorum</name>
    <dbReference type="NCBI Taxonomy" id="106004"/>
    <lineage>
        <taxon>Eukaryota</taxon>
        <taxon>Fungi</taxon>
        <taxon>Dikarya</taxon>
        <taxon>Basidiomycota</taxon>
        <taxon>Pucciniomycotina</taxon>
        <taxon>Microbotryomycetes</taxon>
        <taxon>Leucosporidiales</taxon>
        <taxon>Leucosporidium</taxon>
    </lineage>
</organism>
<feature type="chain" id="PRO_5011001491" description="Dickkopf N-terminal cysteine-rich domain-containing protein" evidence="1">
    <location>
        <begin position="24"/>
        <end position="225"/>
    </location>
</feature>
<dbReference type="AlphaFoldDB" id="A0A1Y2E8Z8"/>
<dbReference type="InParanoid" id="A0A1Y2E8Z8"/>
<dbReference type="EMBL" id="MCGR01000059">
    <property type="protein sequence ID" value="ORY68040.1"/>
    <property type="molecule type" value="Genomic_DNA"/>
</dbReference>
<sequence>MKALVALPLPVLLLLSFPHLASSLSLPSHHQHLPRQDLNTTSPFPLDSVCSLSADCQSAFCYGGLCTDPESVRGQVADGGQCFEDATCENFAAGTSTCQQGVCTPDLPPYVDGHACQADADCSSASCQNGVCAAAQTTGCDPACGDGFICNIQTLTCESTSVGCDPACSDGQVNVYRLYLHHQHHPHHHRLPLPLIRSHRRHLLRERLLLRRREFAHLLRPCDGG</sequence>
<protein>
    <recommendedName>
        <fullName evidence="4">Dickkopf N-terminal cysteine-rich domain-containing protein</fullName>
    </recommendedName>
</protein>
<reference evidence="2 3" key="1">
    <citation type="submission" date="2016-07" db="EMBL/GenBank/DDBJ databases">
        <title>Pervasive Adenine N6-methylation of Active Genes in Fungi.</title>
        <authorList>
            <consortium name="DOE Joint Genome Institute"/>
            <person name="Mondo S.J."/>
            <person name="Dannebaum R.O."/>
            <person name="Kuo R.C."/>
            <person name="Labutti K."/>
            <person name="Haridas S."/>
            <person name="Kuo A."/>
            <person name="Salamov A."/>
            <person name="Ahrendt S.R."/>
            <person name="Lipzen A."/>
            <person name="Sullivan W."/>
            <person name="Andreopoulos W.B."/>
            <person name="Clum A."/>
            <person name="Lindquist E."/>
            <person name="Daum C."/>
            <person name="Ramamoorthy G.K."/>
            <person name="Gryganskyi A."/>
            <person name="Culley D."/>
            <person name="Magnuson J.K."/>
            <person name="James T.Y."/>
            <person name="O'Malley M.A."/>
            <person name="Stajich J.E."/>
            <person name="Spatafora J.W."/>
            <person name="Visel A."/>
            <person name="Grigoriev I.V."/>
        </authorList>
    </citation>
    <scope>NUCLEOTIDE SEQUENCE [LARGE SCALE GENOMIC DNA]</scope>
    <source>
        <strain evidence="2 3">62-1032</strain>
    </source>
</reference>